<evidence type="ECO:0000313" key="1">
    <source>
        <dbReference type="EMBL" id="MBM2414671.1"/>
    </source>
</evidence>
<sequence>MGMNQHPTGLPLKAEQTFFDDASTDRLLAMVMTLAAELHVTRDRLATLEMLLERGQPVTRDALDQFTPDPAQKDALDTARQTFSDALMFCTLGVEASLGAPEEGVGKFDKS</sequence>
<comment type="caution">
    <text evidence="1">The sequence shown here is derived from an EMBL/GenBank/DDBJ whole genome shotgun (WGS) entry which is preliminary data.</text>
</comment>
<gene>
    <name evidence="1" type="ORF">JQX41_20305</name>
</gene>
<dbReference type="EMBL" id="JAFBXE010000017">
    <property type="protein sequence ID" value="MBM2414671.1"/>
    <property type="molecule type" value="Genomic_DNA"/>
</dbReference>
<dbReference type="Proteomes" id="UP000755667">
    <property type="component" value="Unassembled WGS sequence"/>
</dbReference>
<dbReference type="RefSeq" id="WP_171046016.1">
    <property type="nucleotide sequence ID" value="NZ_JAFBWU010000017.1"/>
</dbReference>
<evidence type="ECO:0000313" key="2">
    <source>
        <dbReference type="Proteomes" id="UP000755667"/>
    </source>
</evidence>
<name>A0A9Q2S1S3_9RHOB</name>
<reference evidence="1" key="1">
    <citation type="submission" date="2021-01" db="EMBL/GenBank/DDBJ databases">
        <title>Diatom-associated Roseobacters Show Island Model of Population Structure.</title>
        <authorList>
            <person name="Qu L."/>
            <person name="Feng X."/>
            <person name="Chen Y."/>
            <person name="Li L."/>
            <person name="Wang X."/>
            <person name="Hu Z."/>
            <person name="Wang H."/>
            <person name="Luo H."/>
        </authorList>
    </citation>
    <scope>NUCLEOTIDE SEQUENCE</scope>
    <source>
        <strain evidence="1">CC28-69</strain>
    </source>
</reference>
<protein>
    <submittedName>
        <fullName evidence="1">Uncharacterized protein</fullName>
    </submittedName>
</protein>
<proteinExistence type="predicted"/>
<organism evidence="1 2">
    <name type="scientific">Marivita cryptomonadis</name>
    <dbReference type="NCBI Taxonomy" id="505252"/>
    <lineage>
        <taxon>Bacteria</taxon>
        <taxon>Pseudomonadati</taxon>
        <taxon>Pseudomonadota</taxon>
        <taxon>Alphaproteobacteria</taxon>
        <taxon>Rhodobacterales</taxon>
        <taxon>Roseobacteraceae</taxon>
        <taxon>Marivita</taxon>
    </lineage>
</organism>
<dbReference type="AlphaFoldDB" id="A0A9Q2S1S3"/>
<accession>A0A9Q2S1S3</accession>